<dbReference type="Proteomes" id="UP001597508">
    <property type="component" value="Unassembled WGS sequence"/>
</dbReference>
<gene>
    <name evidence="2" type="ORF">ACFSRZ_04625</name>
</gene>
<dbReference type="SUPFAM" id="SSF53756">
    <property type="entry name" value="UDP-Glycosyltransferase/glycogen phosphorylase"/>
    <property type="match status" value="1"/>
</dbReference>
<dbReference type="PANTHER" id="PTHR21015:SF22">
    <property type="entry name" value="GLYCOSYLTRANSFERASE"/>
    <property type="match status" value="1"/>
</dbReference>
<dbReference type="RefSeq" id="WP_379665349.1">
    <property type="nucleotide sequence ID" value="NZ_JBHULH010000001.1"/>
</dbReference>
<accession>A0ABW5LR09</accession>
<name>A0ABW5LR09_9FLAO</name>
<reference evidence="3" key="1">
    <citation type="journal article" date="2019" name="Int. J. Syst. Evol. Microbiol.">
        <title>The Global Catalogue of Microorganisms (GCM) 10K type strain sequencing project: providing services to taxonomists for standard genome sequencing and annotation.</title>
        <authorList>
            <consortium name="The Broad Institute Genomics Platform"/>
            <consortium name="The Broad Institute Genome Sequencing Center for Infectious Disease"/>
            <person name="Wu L."/>
            <person name="Ma J."/>
        </authorList>
    </citation>
    <scope>NUCLEOTIDE SEQUENCE [LARGE SCALE GENOMIC DNA]</scope>
    <source>
        <strain evidence="3">KCTC 52127</strain>
    </source>
</reference>
<dbReference type="PANTHER" id="PTHR21015">
    <property type="entry name" value="UDP-N-ACETYLGLUCOSAMINE--N-ACETYLMURAMYL-(PENTAPEPTIDE) PYROPHOSPHORYL-UNDECAPRENOL N-ACETYLGLUCOSAMINE TRANSFERASE 1"/>
    <property type="match status" value="1"/>
</dbReference>
<evidence type="ECO:0000313" key="3">
    <source>
        <dbReference type="Proteomes" id="UP001597508"/>
    </source>
</evidence>
<dbReference type="Gene3D" id="3.40.50.2000">
    <property type="entry name" value="Glycogen Phosphorylase B"/>
    <property type="match status" value="1"/>
</dbReference>
<comment type="caution">
    <text evidence="2">The sequence shown here is derived from an EMBL/GenBank/DDBJ whole genome shotgun (WGS) entry which is preliminary data.</text>
</comment>
<dbReference type="Pfam" id="PF04101">
    <property type="entry name" value="Glyco_tran_28_C"/>
    <property type="match status" value="1"/>
</dbReference>
<keyword evidence="3" id="KW-1185">Reference proteome</keyword>
<evidence type="ECO:0000259" key="1">
    <source>
        <dbReference type="Pfam" id="PF04101"/>
    </source>
</evidence>
<protein>
    <submittedName>
        <fullName evidence="2">Glycosyltransferase</fullName>
    </submittedName>
</protein>
<proteinExistence type="predicted"/>
<dbReference type="InterPro" id="IPR007235">
    <property type="entry name" value="Glyco_trans_28_C"/>
</dbReference>
<evidence type="ECO:0000313" key="2">
    <source>
        <dbReference type="EMBL" id="MFD2566644.1"/>
    </source>
</evidence>
<organism evidence="2 3">
    <name type="scientific">Pseudotenacibaculum haliotis</name>
    <dbReference type="NCBI Taxonomy" id="1862138"/>
    <lineage>
        <taxon>Bacteria</taxon>
        <taxon>Pseudomonadati</taxon>
        <taxon>Bacteroidota</taxon>
        <taxon>Flavobacteriia</taxon>
        <taxon>Flavobacteriales</taxon>
        <taxon>Flavobacteriaceae</taxon>
        <taxon>Pseudotenacibaculum</taxon>
    </lineage>
</organism>
<feature type="domain" description="Glycosyl transferase family 28 C-terminal" evidence="1">
    <location>
        <begin position="219"/>
        <end position="330"/>
    </location>
</feature>
<dbReference type="EMBL" id="JBHULH010000001">
    <property type="protein sequence ID" value="MFD2566644.1"/>
    <property type="molecule type" value="Genomic_DNA"/>
</dbReference>
<sequence length="344" mass="39684">MKKVIVAPLYWGLGHASRCVPIIHALKRNHFKPVLASDGEALYFLQKEFPELEVIVLPSYQISYGKNLKWSLAKKLFSIQKVVRQERKVINAYVENNSNVVGIISDNRFGVLSHKVPSVYITHQLNVLSGFFTPLTSFIHQRIIRKFDECWIPDESGSQFSGKLSLTTKKLHQKYIGILSRFKEKQSTEEAGVLIVLSGPEPNRSELERRMIEVFKHSERSVTLVRGKVESEQIKRKEGKIQVVNYMLSEELESAINSAELVICRSGYSSVMDLVSLRKKALLIPTKGQNEQEYLSRYLQEKGYFSYVREKDFSINSVELALRYDLKFERKELEEGLFGLFKRK</sequence>